<accession>A0ACB8TGN3</accession>
<dbReference type="EMBL" id="MU277189">
    <property type="protein sequence ID" value="KAI0067582.1"/>
    <property type="molecule type" value="Genomic_DNA"/>
</dbReference>
<proteinExistence type="predicted"/>
<protein>
    <submittedName>
        <fullName evidence="1">Uncharacterized protein</fullName>
    </submittedName>
</protein>
<organism evidence="1 2">
    <name type="scientific">Artomyces pyxidatus</name>
    <dbReference type="NCBI Taxonomy" id="48021"/>
    <lineage>
        <taxon>Eukaryota</taxon>
        <taxon>Fungi</taxon>
        <taxon>Dikarya</taxon>
        <taxon>Basidiomycota</taxon>
        <taxon>Agaricomycotina</taxon>
        <taxon>Agaricomycetes</taxon>
        <taxon>Russulales</taxon>
        <taxon>Auriscalpiaceae</taxon>
        <taxon>Artomyces</taxon>
    </lineage>
</organism>
<sequence>MSSTTSSTLIVEEGHPLLVPNERDLGADSGVGLSDVQLSHRRRQMLDLMNELHSTGVQMDLDLPQIAVIGQQSAGKSSLIEAISGVKLPRASGTCTRCPTECRLTHASEPWTCTVFLHFTTDEHGKRLSKVRHEQFGPIITDPDDVEERHRRAQLAILNPNTPLTKFLEPDEVSSTGSEASFSANSVSLQIRGSDVADLSFCDLPGLIYSTTKGGKVGDKKLVEDLLISYIKNPSCLILLTIACETEFETQGAFDLVKQHDSEFTRTMGVLTKPDRIPTGEEDRWIKYIQNAEEFFELGWYCVKQPDSVQLKEGITWSQARAREAEFFSNVEPWTHLSFVEQQHLGTANVVGRLSETLSDLIARRLPEIEDELQREKERTERSLSTLPLAPSADPLAEMMNLITSFSNDVVRHVEGCPDEDGLMQSIRPHQTKFMRAIRSLAPDFRPHKSTDFTFGQAPLPPMDFLLKEEVAEKLSTGAVYIDDVMKKAQSARTRELPNNYPFVVTEKYIQHYVGKWKVPTLGFFDAVTKVVVDYMRKLVKQHFERFSQGHLFETVNLIFMKHIKKLQELTRDRLLWLLELEIRPFTLNVHYLADYKEKFLTYYKGCRQKDENGSLMKALEAYRPYTGTHRSSMTEIQAGMAKVMAGLGEIGITGTQPTDLPKLLPVDPYDPALDIMASVRAYFQVASKRFLDVVPMAVDRDYVEGVKKGLLDVLYHDIMKDGSDARERCKELLREAPSLSNRREELEGKRDRLEKAQTKLMQLF</sequence>
<evidence type="ECO:0000313" key="1">
    <source>
        <dbReference type="EMBL" id="KAI0067582.1"/>
    </source>
</evidence>
<dbReference type="Proteomes" id="UP000814140">
    <property type="component" value="Unassembled WGS sequence"/>
</dbReference>
<keyword evidence="2" id="KW-1185">Reference proteome</keyword>
<reference evidence="1" key="1">
    <citation type="submission" date="2021-03" db="EMBL/GenBank/DDBJ databases">
        <authorList>
            <consortium name="DOE Joint Genome Institute"/>
            <person name="Ahrendt S."/>
            <person name="Looney B.P."/>
            <person name="Miyauchi S."/>
            <person name="Morin E."/>
            <person name="Drula E."/>
            <person name="Courty P.E."/>
            <person name="Chicoki N."/>
            <person name="Fauchery L."/>
            <person name="Kohler A."/>
            <person name="Kuo A."/>
            <person name="Labutti K."/>
            <person name="Pangilinan J."/>
            <person name="Lipzen A."/>
            <person name="Riley R."/>
            <person name="Andreopoulos W."/>
            <person name="He G."/>
            <person name="Johnson J."/>
            <person name="Barry K.W."/>
            <person name="Grigoriev I.V."/>
            <person name="Nagy L."/>
            <person name="Hibbett D."/>
            <person name="Henrissat B."/>
            <person name="Matheny P.B."/>
            <person name="Labbe J."/>
            <person name="Martin F."/>
        </authorList>
    </citation>
    <scope>NUCLEOTIDE SEQUENCE</scope>
    <source>
        <strain evidence="1">HHB10654</strain>
    </source>
</reference>
<comment type="caution">
    <text evidence="1">The sequence shown here is derived from an EMBL/GenBank/DDBJ whole genome shotgun (WGS) entry which is preliminary data.</text>
</comment>
<gene>
    <name evidence="1" type="ORF">BV25DRAFT_835648</name>
</gene>
<reference evidence="1" key="2">
    <citation type="journal article" date="2022" name="New Phytol.">
        <title>Evolutionary transition to the ectomycorrhizal habit in the genomes of a hyperdiverse lineage of mushroom-forming fungi.</title>
        <authorList>
            <person name="Looney B."/>
            <person name="Miyauchi S."/>
            <person name="Morin E."/>
            <person name="Drula E."/>
            <person name="Courty P.E."/>
            <person name="Kohler A."/>
            <person name="Kuo A."/>
            <person name="LaButti K."/>
            <person name="Pangilinan J."/>
            <person name="Lipzen A."/>
            <person name="Riley R."/>
            <person name="Andreopoulos W."/>
            <person name="He G."/>
            <person name="Johnson J."/>
            <person name="Nolan M."/>
            <person name="Tritt A."/>
            <person name="Barry K.W."/>
            <person name="Grigoriev I.V."/>
            <person name="Nagy L.G."/>
            <person name="Hibbett D."/>
            <person name="Henrissat B."/>
            <person name="Matheny P.B."/>
            <person name="Labbe J."/>
            <person name="Martin F.M."/>
        </authorList>
    </citation>
    <scope>NUCLEOTIDE SEQUENCE</scope>
    <source>
        <strain evidence="1">HHB10654</strain>
    </source>
</reference>
<name>A0ACB8TGN3_9AGAM</name>
<evidence type="ECO:0000313" key="2">
    <source>
        <dbReference type="Proteomes" id="UP000814140"/>
    </source>
</evidence>